<evidence type="ECO:0000313" key="2">
    <source>
        <dbReference type="EMBL" id="MDR6290985.1"/>
    </source>
</evidence>
<dbReference type="Pfam" id="PF06983">
    <property type="entry name" value="3-dmu-9_3-mt"/>
    <property type="match status" value="1"/>
</dbReference>
<dbReference type="InterPro" id="IPR029068">
    <property type="entry name" value="Glyas_Bleomycin-R_OHBP_Dase"/>
</dbReference>
<dbReference type="PANTHER" id="PTHR33990">
    <property type="entry name" value="PROTEIN YJDN-RELATED"/>
    <property type="match status" value="1"/>
</dbReference>
<name>A0ABU1JTS1_9PROT</name>
<comment type="caution">
    <text evidence="2">The sequence shown here is derived from an EMBL/GenBank/DDBJ whole genome shotgun (WGS) entry which is preliminary data.</text>
</comment>
<organism evidence="2 3">
    <name type="scientific">Inquilinus ginsengisoli</name>
    <dbReference type="NCBI Taxonomy" id="363840"/>
    <lineage>
        <taxon>Bacteria</taxon>
        <taxon>Pseudomonadati</taxon>
        <taxon>Pseudomonadota</taxon>
        <taxon>Alphaproteobacteria</taxon>
        <taxon>Rhodospirillales</taxon>
        <taxon>Rhodospirillaceae</taxon>
        <taxon>Inquilinus</taxon>
    </lineage>
</organism>
<dbReference type="SUPFAM" id="SSF54593">
    <property type="entry name" value="Glyoxalase/Bleomycin resistance protein/Dihydroxybiphenyl dioxygenase"/>
    <property type="match status" value="1"/>
</dbReference>
<dbReference type="EMBL" id="JAVDPW010000006">
    <property type="protein sequence ID" value="MDR6290985.1"/>
    <property type="molecule type" value="Genomic_DNA"/>
</dbReference>
<dbReference type="InterPro" id="IPR028973">
    <property type="entry name" value="PhnB-like"/>
</dbReference>
<proteinExistence type="predicted"/>
<sequence length="150" mass="15874">MQGNSISQVKPYLFFDGRCDEALDFYQSALGAEVLQLLRFKDNPMPAAQEGCAGGGSMGDKVMHACVRIGNAQLFASDGMCQGKPSFQGISLAYETASDAEAERIFAALAEGGQIQMPIAPSFFSTRFGMVADRFGVSWMITVAPAAAAA</sequence>
<protein>
    <submittedName>
        <fullName evidence="2">PhnB protein</fullName>
    </submittedName>
</protein>
<dbReference type="RefSeq" id="WP_309795856.1">
    <property type="nucleotide sequence ID" value="NZ_JAVDPW010000006.1"/>
</dbReference>
<accession>A0ABU1JTS1</accession>
<evidence type="ECO:0000259" key="1">
    <source>
        <dbReference type="Pfam" id="PF06983"/>
    </source>
</evidence>
<evidence type="ECO:0000313" key="3">
    <source>
        <dbReference type="Proteomes" id="UP001262410"/>
    </source>
</evidence>
<feature type="domain" description="PhnB-like" evidence="1">
    <location>
        <begin position="8"/>
        <end position="142"/>
    </location>
</feature>
<dbReference type="PANTHER" id="PTHR33990:SF1">
    <property type="entry name" value="PROTEIN YJDN"/>
    <property type="match status" value="1"/>
</dbReference>
<reference evidence="2 3" key="1">
    <citation type="submission" date="2023-07" db="EMBL/GenBank/DDBJ databases">
        <title>Sorghum-associated microbial communities from plants grown in Nebraska, USA.</title>
        <authorList>
            <person name="Schachtman D."/>
        </authorList>
    </citation>
    <scope>NUCLEOTIDE SEQUENCE [LARGE SCALE GENOMIC DNA]</scope>
    <source>
        <strain evidence="2 3">584</strain>
    </source>
</reference>
<keyword evidence="3" id="KW-1185">Reference proteome</keyword>
<dbReference type="Gene3D" id="3.10.180.10">
    <property type="entry name" value="2,3-Dihydroxybiphenyl 1,2-Dioxygenase, domain 1"/>
    <property type="match status" value="1"/>
</dbReference>
<dbReference type="CDD" id="cd06588">
    <property type="entry name" value="PhnB_like"/>
    <property type="match status" value="1"/>
</dbReference>
<gene>
    <name evidence="2" type="ORF">E9232_003511</name>
</gene>
<dbReference type="Proteomes" id="UP001262410">
    <property type="component" value="Unassembled WGS sequence"/>
</dbReference>